<name>W6XP74_COCC2</name>
<dbReference type="GeneID" id="19144396"/>
<dbReference type="AlphaFoldDB" id="W6XP74"/>
<dbReference type="HOGENOM" id="CLU_090698_0_0_1"/>
<dbReference type="eggNOG" id="ENOG502SY3P">
    <property type="taxonomic scope" value="Eukaryota"/>
</dbReference>
<evidence type="ECO:0000259" key="2">
    <source>
        <dbReference type="Pfam" id="PF20516"/>
    </source>
</evidence>
<evidence type="ECO:0000313" key="3">
    <source>
        <dbReference type="EMBL" id="EUC27298.1"/>
    </source>
</evidence>
<protein>
    <recommendedName>
        <fullName evidence="2">PD-(D/E)XK nuclease-like domain-containing protein</fullName>
    </recommendedName>
</protein>
<sequence length="268" mass="29578">MAMSPPTSFSTINGKSTQISSWLEELPPTPPADEECGLLKRKRAISEPTSVHQFTTMSTHRGVSPSKRQRRDSDDLRPEQSVSAVGSNARPLILGSSTTFSPPGSRVGASTPRRSNSPLRETIAALRVATPSITTEPLDGVELEPPAQVMAVVARLENGLDQGWIPGWLEELVRADTDIGFQRFKPIAFSNTATRDLSDPSLDSAARAELEYTLRKVKQIYKKALHCQTRGRDENAWCDDVIRPMVKLALRLYAKGKLSLQNVYFYPS</sequence>
<feature type="region of interest" description="Disordered" evidence="1">
    <location>
        <begin position="1"/>
        <end position="116"/>
    </location>
</feature>
<dbReference type="Pfam" id="PF20516">
    <property type="entry name" value="PDDEXK_12"/>
    <property type="match status" value="1"/>
</dbReference>
<feature type="domain" description="PD-(D/E)XK nuclease-like" evidence="2">
    <location>
        <begin position="203"/>
        <end position="253"/>
    </location>
</feature>
<feature type="compositionally biased region" description="Polar residues" evidence="1">
    <location>
        <begin position="1"/>
        <end position="21"/>
    </location>
</feature>
<evidence type="ECO:0000313" key="4">
    <source>
        <dbReference type="Proteomes" id="UP000053841"/>
    </source>
</evidence>
<dbReference type="RefSeq" id="XP_007718402.1">
    <property type="nucleotide sequence ID" value="XM_007720212.1"/>
</dbReference>
<gene>
    <name evidence="3" type="ORF">COCCADRAFT_112088</name>
</gene>
<reference evidence="3 4" key="1">
    <citation type="journal article" date="2013" name="PLoS Genet.">
        <title>Comparative genome structure, secondary metabolite, and effector coding capacity across Cochliobolus pathogens.</title>
        <authorList>
            <person name="Condon B.J."/>
            <person name="Leng Y."/>
            <person name="Wu D."/>
            <person name="Bushley K.E."/>
            <person name="Ohm R.A."/>
            <person name="Otillar R."/>
            <person name="Martin J."/>
            <person name="Schackwitz W."/>
            <person name="Grimwood J."/>
            <person name="MohdZainudin N."/>
            <person name="Xue C."/>
            <person name="Wang R."/>
            <person name="Manning V.A."/>
            <person name="Dhillon B."/>
            <person name="Tu Z.J."/>
            <person name="Steffenson B.J."/>
            <person name="Salamov A."/>
            <person name="Sun H."/>
            <person name="Lowry S."/>
            <person name="LaButti K."/>
            <person name="Han J."/>
            <person name="Copeland A."/>
            <person name="Lindquist E."/>
            <person name="Barry K."/>
            <person name="Schmutz J."/>
            <person name="Baker S.E."/>
            <person name="Ciuffetti L.M."/>
            <person name="Grigoriev I.V."/>
            <person name="Zhong S."/>
            <person name="Turgeon B.G."/>
        </authorList>
    </citation>
    <scope>NUCLEOTIDE SEQUENCE [LARGE SCALE GENOMIC DNA]</scope>
    <source>
        <strain evidence="3 4">26-R-13</strain>
    </source>
</reference>
<dbReference type="KEGG" id="bze:COCCADRAFT_112088"/>
<dbReference type="Proteomes" id="UP000053841">
    <property type="component" value="Unassembled WGS sequence"/>
</dbReference>
<keyword evidence="4" id="KW-1185">Reference proteome</keyword>
<dbReference type="OrthoDB" id="4161186at2759"/>
<dbReference type="EMBL" id="KI964959">
    <property type="protein sequence ID" value="EUC27298.1"/>
    <property type="molecule type" value="Genomic_DNA"/>
</dbReference>
<accession>W6XP74</accession>
<evidence type="ECO:0000256" key="1">
    <source>
        <dbReference type="SAM" id="MobiDB-lite"/>
    </source>
</evidence>
<organism evidence="3 4">
    <name type="scientific">Cochliobolus carbonum (strain 26-R-13)</name>
    <name type="common">Maize leaf spot fungus</name>
    <name type="synonym">Bipolaris zeicola</name>
    <dbReference type="NCBI Taxonomy" id="930089"/>
    <lineage>
        <taxon>Eukaryota</taxon>
        <taxon>Fungi</taxon>
        <taxon>Dikarya</taxon>
        <taxon>Ascomycota</taxon>
        <taxon>Pezizomycotina</taxon>
        <taxon>Dothideomycetes</taxon>
        <taxon>Pleosporomycetidae</taxon>
        <taxon>Pleosporales</taxon>
        <taxon>Pleosporineae</taxon>
        <taxon>Pleosporaceae</taxon>
        <taxon>Bipolaris</taxon>
    </lineage>
</organism>
<dbReference type="InterPro" id="IPR046797">
    <property type="entry name" value="PDDEXK_12"/>
</dbReference>
<proteinExistence type="predicted"/>
<feature type="compositionally biased region" description="Polar residues" evidence="1">
    <location>
        <begin position="47"/>
        <end position="61"/>
    </location>
</feature>